<organism evidence="1 2">
    <name type="scientific">Caenorhabditis tropicalis</name>
    <dbReference type="NCBI Taxonomy" id="1561998"/>
    <lineage>
        <taxon>Eukaryota</taxon>
        <taxon>Metazoa</taxon>
        <taxon>Ecdysozoa</taxon>
        <taxon>Nematoda</taxon>
        <taxon>Chromadorea</taxon>
        <taxon>Rhabditida</taxon>
        <taxon>Rhabditina</taxon>
        <taxon>Rhabditomorpha</taxon>
        <taxon>Rhabditoidea</taxon>
        <taxon>Rhabditidae</taxon>
        <taxon>Peloderinae</taxon>
        <taxon>Caenorhabditis</taxon>
    </lineage>
</organism>
<proteinExistence type="predicted"/>
<sequence>MSNDNQGNRAHTGAPRAMDPATVFTLTRLFNRPNDRASSSMIQRIFAAAANHDTSEEQEHPPPYSASTPITTIPQMELAAHYQQYKVRLIATALHEDSLPSTPPSESEENRETREQFLMNIAAQFVELGEILKQHQELITKILESNIECIQLIKLSQRLAIAQSTPNPPIKIRVSATINRSRYRAEAAWLLVHVTNRDESEEIGKFSIRGEVITLDGCEQFTKRTAHLAEPMMTAFEDKARSRPGRSVTAHVKSKPENRDRSTAFSCQCLPHLTEELSLHSPTSCEVRRLGQDMVILMKAKLQKTKMDDVTVLSLQMTDYARTKNYYHREQRDQE</sequence>
<protein>
    <submittedName>
        <fullName evidence="2">Similar to</fullName>
    </submittedName>
</protein>
<dbReference type="WBParaSite" id="Csp11.Scaffold620.g6132.t1">
    <property type="protein sequence ID" value="Csp11.Scaffold620.g6132.t1"/>
    <property type="gene ID" value="Csp11.Scaffold620.g6132"/>
</dbReference>
<name>A0A1I7TI13_9PELO</name>
<evidence type="ECO:0000313" key="2">
    <source>
        <dbReference type="WBParaSite" id="Csp11.Scaffold620.g6132.t1"/>
    </source>
</evidence>
<dbReference type="Proteomes" id="UP000095282">
    <property type="component" value="Unplaced"/>
</dbReference>
<accession>A0A1I7TI13</accession>
<evidence type="ECO:0000313" key="1">
    <source>
        <dbReference type="Proteomes" id="UP000095282"/>
    </source>
</evidence>
<reference evidence="2" key="1">
    <citation type="submission" date="2016-11" db="UniProtKB">
        <authorList>
            <consortium name="WormBaseParasite"/>
        </authorList>
    </citation>
    <scope>IDENTIFICATION</scope>
</reference>
<dbReference type="AlphaFoldDB" id="A0A1I7TI13"/>
<keyword evidence="1" id="KW-1185">Reference proteome</keyword>